<dbReference type="GO" id="GO:0005789">
    <property type="term" value="C:endoplasmic reticulum membrane"/>
    <property type="evidence" value="ECO:0007669"/>
    <property type="project" value="UniProtKB-SubCell"/>
</dbReference>
<dbReference type="GO" id="GO:0020037">
    <property type="term" value="F:heme binding"/>
    <property type="evidence" value="ECO:0007669"/>
    <property type="project" value="InterPro"/>
</dbReference>
<dbReference type="Proteomes" id="UP001285441">
    <property type="component" value="Unassembled WGS sequence"/>
</dbReference>
<feature type="transmembrane region" description="Helical" evidence="9">
    <location>
        <begin position="23"/>
        <end position="42"/>
    </location>
</feature>
<dbReference type="PANTHER" id="PTHR24306">
    <property type="match status" value="1"/>
</dbReference>
<sequence length="542" mass="60739">MEAPIQHKAVPRSLLGGFSDLSLAYKVIAITVLAGLLHAVAFKSKTTKRFPVFATLEIPLAGFLRSRGGLGQRIYSAIRRKNGSVFGLTSGHQILVNFSGADRFMSQGHQTINAEPLQYTILTRVFGCPNTLEFEARVEADTKDLTAPVERLFMNDSLVTAALERSRVTERGASFVSLSDRPEDMKRWERSANIRLVSPGVVEANLQSLSRDFGACVAMPLLYGHDFMDRYPRVLDDFWTFDNDMFPLLMVGIPAWAPFKMMRDARAARARLHEQIAGLYKRIEQHQKGEPVDFGADMSDVSHAALVRSSIYTKNNWPHKLRGQCDLAVLWGQNANTQPMLFWVLVYVYSTPGLVDQLREELKFCVTISHTSTHPEITSIDFSILSRQCPRMKACLFETYRLANDPASIRYVEKPIQVKDGEYQHELKPGTWVSVPHAIAQRDPSVYADPDTFVPERFLEVDPESGKLTAKYGRLRPWGVGPASCKGRNFAEKELLSLAAVVLSLWDIDPASGTWQLPAQVPGTGVKKPVEDVRVVISRRVF</sequence>
<dbReference type="InterPro" id="IPR001128">
    <property type="entry name" value="Cyt_P450"/>
</dbReference>
<gene>
    <name evidence="10" type="ORF">B0H63DRAFT_498546</name>
</gene>
<dbReference type="AlphaFoldDB" id="A0AAE0P4J8"/>
<evidence type="ECO:0000256" key="3">
    <source>
        <dbReference type="ARBA" id="ARBA00010617"/>
    </source>
</evidence>
<dbReference type="GO" id="GO:0005506">
    <property type="term" value="F:iron ion binding"/>
    <property type="evidence" value="ECO:0007669"/>
    <property type="project" value="InterPro"/>
</dbReference>
<reference evidence="10" key="1">
    <citation type="journal article" date="2023" name="Mol. Phylogenet. Evol.">
        <title>Genome-scale phylogeny and comparative genomics of the fungal order Sordariales.</title>
        <authorList>
            <person name="Hensen N."/>
            <person name="Bonometti L."/>
            <person name="Westerberg I."/>
            <person name="Brannstrom I.O."/>
            <person name="Guillou S."/>
            <person name="Cros-Aarteil S."/>
            <person name="Calhoun S."/>
            <person name="Haridas S."/>
            <person name="Kuo A."/>
            <person name="Mondo S."/>
            <person name="Pangilinan J."/>
            <person name="Riley R."/>
            <person name="LaButti K."/>
            <person name="Andreopoulos B."/>
            <person name="Lipzen A."/>
            <person name="Chen C."/>
            <person name="Yan M."/>
            <person name="Daum C."/>
            <person name="Ng V."/>
            <person name="Clum A."/>
            <person name="Steindorff A."/>
            <person name="Ohm R.A."/>
            <person name="Martin F."/>
            <person name="Silar P."/>
            <person name="Natvig D.O."/>
            <person name="Lalanne C."/>
            <person name="Gautier V."/>
            <person name="Ament-Velasquez S.L."/>
            <person name="Kruys A."/>
            <person name="Hutchinson M.I."/>
            <person name="Powell A.J."/>
            <person name="Barry K."/>
            <person name="Miller A.N."/>
            <person name="Grigoriev I.V."/>
            <person name="Debuchy R."/>
            <person name="Gladieux P."/>
            <person name="Hiltunen Thoren M."/>
            <person name="Johannesson H."/>
        </authorList>
    </citation>
    <scope>NUCLEOTIDE SEQUENCE</scope>
    <source>
        <strain evidence="10">CBS 232.78</strain>
    </source>
</reference>
<keyword evidence="9" id="KW-0472">Membrane</keyword>
<dbReference type="InterPro" id="IPR036396">
    <property type="entry name" value="Cyt_P450_sf"/>
</dbReference>
<dbReference type="PANTHER" id="PTHR24306:SF8">
    <property type="entry name" value="P450, PUTATIVE (EUROFUNG)-RELATED"/>
    <property type="match status" value="1"/>
</dbReference>
<evidence type="ECO:0000256" key="6">
    <source>
        <dbReference type="ARBA" id="ARBA00023004"/>
    </source>
</evidence>
<evidence type="ECO:0000256" key="4">
    <source>
        <dbReference type="ARBA" id="ARBA00022516"/>
    </source>
</evidence>
<keyword evidence="7" id="KW-0560">Oxidoreductase</keyword>
<organism evidence="10 11">
    <name type="scientific">Podospora didyma</name>
    <dbReference type="NCBI Taxonomy" id="330526"/>
    <lineage>
        <taxon>Eukaryota</taxon>
        <taxon>Fungi</taxon>
        <taxon>Dikarya</taxon>
        <taxon>Ascomycota</taxon>
        <taxon>Pezizomycotina</taxon>
        <taxon>Sordariomycetes</taxon>
        <taxon>Sordariomycetidae</taxon>
        <taxon>Sordariales</taxon>
        <taxon>Podosporaceae</taxon>
        <taxon>Podospora</taxon>
    </lineage>
</organism>
<dbReference type="PRINTS" id="PR00465">
    <property type="entry name" value="EP450IV"/>
</dbReference>
<dbReference type="GO" id="GO:0016705">
    <property type="term" value="F:oxidoreductase activity, acting on paired donors, with incorporation or reduction of molecular oxygen"/>
    <property type="evidence" value="ECO:0007669"/>
    <property type="project" value="InterPro"/>
</dbReference>
<keyword evidence="5 8" id="KW-0479">Metal-binding</keyword>
<evidence type="ECO:0000256" key="8">
    <source>
        <dbReference type="PIRSR" id="PIRSR602403-1"/>
    </source>
</evidence>
<keyword evidence="7" id="KW-0503">Monooxygenase</keyword>
<name>A0AAE0P4J8_9PEZI</name>
<keyword evidence="9" id="KW-1133">Transmembrane helix</keyword>
<proteinExistence type="inferred from homology"/>
<dbReference type="GO" id="GO:0004497">
    <property type="term" value="F:monooxygenase activity"/>
    <property type="evidence" value="ECO:0007669"/>
    <property type="project" value="UniProtKB-KW"/>
</dbReference>
<dbReference type="SUPFAM" id="SSF48264">
    <property type="entry name" value="Cytochrome P450"/>
    <property type="match status" value="1"/>
</dbReference>
<accession>A0AAE0P4J8</accession>
<keyword evidence="11" id="KW-1185">Reference proteome</keyword>
<keyword evidence="6 8" id="KW-0408">Iron</keyword>
<keyword evidence="4" id="KW-0444">Lipid biosynthesis</keyword>
<comment type="cofactor">
    <cofactor evidence="1 8">
        <name>heme</name>
        <dbReference type="ChEBI" id="CHEBI:30413"/>
    </cofactor>
</comment>
<keyword evidence="8" id="KW-0349">Heme</keyword>
<evidence type="ECO:0000256" key="5">
    <source>
        <dbReference type="ARBA" id="ARBA00022723"/>
    </source>
</evidence>
<protein>
    <submittedName>
        <fullName evidence="10">Cytochrome P450</fullName>
    </submittedName>
</protein>
<comment type="subcellular location">
    <subcellularLocation>
        <location evidence="2">Endoplasmic reticulum membrane</location>
        <topology evidence="2">Single-pass membrane protein</topology>
    </subcellularLocation>
</comment>
<dbReference type="InterPro" id="IPR002403">
    <property type="entry name" value="Cyt_P450_E_grp-IV"/>
</dbReference>
<dbReference type="Gene3D" id="1.10.630.10">
    <property type="entry name" value="Cytochrome P450"/>
    <property type="match status" value="1"/>
</dbReference>
<evidence type="ECO:0000313" key="11">
    <source>
        <dbReference type="Proteomes" id="UP001285441"/>
    </source>
</evidence>
<evidence type="ECO:0000256" key="2">
    <source>
        <dbReference type="ARBA" id="ARBA00004389"/>
    </source>
</evidence>
<reference evidence="10" key="2">
    <citation type="submission" date="2023-06" db="EMBL/GenBank/DDBJ databases">
        <authorList>
            <consortium name="Lawrence Berkeley National Laboratory"/>
            <person name="Haridas S."/>
            <person name="Hensen N."/>
            <person name="Bonometti L."/>
            <person name="Westerberg I."/>
            <person name="Brannstrom I.O."/>
            <person name="Guillou S."/>
            <person name="Cros-Aarteil S."/>
            <person name="Calhoun S."/>
            <person name="Kuo A."/>
            <person name="Mondo S."/>
            <person name="Pangilinan J."/>
            <person name="Riley R."/>
            <person name="LaButti K."/>
            <person name="Andreopoulos B."/>
            <person name="Lipzen A."/>
            <person name="Chen C."/>
            <person name="Yanf M."/>
            <person name="Daum C."/>
            <person name="Ng V."/>
            <person name="Clum A."/>
            <person name="Steindorff A."/>
            <person name="Ohm R."/>
            <person name="Martin F."/>
            <person name="Silar P."/>
            <person name="Natvig D."/>
            <person name="Lalanne C."/>
            <person name="Gautier V."/>
            <person name="Ament-velasquez S.L."/>
            <person name="Kruys A."/>
            <person name="Hutchinson M.I."/>
            <person name="Powell A.J."/>
            <person name="Barry K."/>
            <person name="Miller A.N."/>
            <person name="Grigoriev I.V."/>
            <person name="Debuchy R."/>
            <person name="Gladieux P."/>
            <person name="Thoren M.H."/>
            <person name="Johannesson H."/>
        </authorList>
    </citation>
    <scope>NUCLEOTIDE SEQUENCE</scope>
    <source>
        <strain evidence="10">CBS 232.78</strain>
    </source>
</reference>
<dbReference type="Pfam" id="PF00067">
    <property type="entry name" value="p450"/>
    <property type="match status" value="1"/>
</dbReference>
<dbReference type="EMBL" id="JAULSW010000001">
    <property type="protein sequence ID" value="KAK3393283.1"/>
    <property type="molecule type" value="Genomic_DNA"/>
</dbReference>
<evidence type="ECO:0000256" key="9">
    <source>
        <dbReference type="SAM" id="Phobius"/>
    </source>
</evidence>
<feature type="binding site" description="axial binding residue" evidence="8">
    <location>
        <position position="485"/>
    </location>
    <ligand>
        <name>heme</name>
        <dbReference type="ChEBI" id="CHEBI:30413"/>
    </ligand>
    <ligandPart>
        <name>Fe</name>
        <dbReference type="ChEBI" id="CHEBI:18248"/>
    </ligandPart>
</feature>
<evidence type="ECO:0000256" key="7">
    <source>
        <dbReference type="ARBA" id="ARBA00023033"/>
    </source>
</evidence>
<comment type="similarity">
    <text evidence="3">Belongs to the cytochrome P450 family.</text>
</comment>
<comment type="caution">
    <text evidence="10">The sequence shown here is derived from an EMBL/GenBank/DDBJ whole genome shotgun (WGS) entry which is preliminary data.</text>
</comment>
<keyword evidence="9" id="KW-0812">Transmembrane</keyword>
<keyword evidence="4" id="KW-0443">Lipid metabolism</keyword>
<evidence type="ECO:0000256" key="1">
    <source>
        <dbReference type="ARBA" id="ARBA00001971"/>
    </source>
</evidence>
<evidence type="ECO:0000313" key="10">
    <source>
        <dbReference type="EMBL" id="KAK3393283.1"/>
    </source>
</evidence>